<dbReference type="EMBL" id="CAKOFQ010006721">
    <property type="protein sequence ID" value="CAH1965053.1"/>
    <property type="molecule type" value="Genomic_DNA"/>
</dbReference>
<dbReference type="Proteomes" id="UP001152888">
    <property type="component" value="Unassembled WGS sequence"/>
</dbReference>
<name>A0A9P0K0R9_ACAOB</name>
<feature type="compositionally biased region" description="Basic and acidic residues" evidence="1">
    <location>
        <begin position="398"/>
        <end position="412"/>
    </location>
</feature>
<feature type="region of interest" description="Disordered" evidence="1">
    <location>
        <begin position="1"/>
        <end position="36"/>
    </location>
</feature>
<feature type="region of interest" description="Disordered" evidence="1">
    <location>
        <begin position="314"/>
        <end position="337"/>
    </location>
</feature>
<sequence length="710" mass="80205">MFGNKLRSWVEAVRSRKKQNKKEKQGKTNMFGVKNTVKWNVSNKNLEDDFKESDKKGFQAKNLLRPDKGRQMTANANHPVSRVLHSKYSANNLSSPESAYSTGYSTDGTSPGAAPENMLNSSKGVDGQHPQYPHIQVLNASSQSQRFVKIENTDIPAKVILPSSVHLTEYKSPIHVKDTHRASREPNMVLTPREVITGPSSPALGVTSPRQRNRIRTNPWLPGGALSPSPVKHEITAGAPTKTINDSPETRRLQGSLVSKRKSISYSSCSSLSGVSIQIDVPKPRSASDEDCTLNEMMGKFDESYVYEKETDILSDSDPTDCETDIDTGQDGGDEEETELDFIDNCSYLELKAKTEQNTGHCTYHSYEVQKKKSSRRRVRRSNKSSEKRCGSSKKRNKQTDHRRYVKMHQDGSKSAGATPVSVRRFNARIPPKLPLEDCLKRRSNSISLYHEQIPSTIEMRDKEAGLKYLELITKAEQILRTMKANDLSPRRVPGPANKRVELLRTTETPPKSEGLLKARPAQLDEVVVNTAFSAKIPSNNNSHFPRYSPQKNHITKFISSNSPFLTRREIDAQSNILKSPRLLRKAEEQQKNVYFKETKFPISPKYRQKTTKRHDKNDSSSDSDTTTIDNKMCAANNNRPQSEPVRRKMYQPKPCLGKRYIGSEKKEFCTGSDENLRQQVILNTIEKLKKNLEDHSASLKQLTTHNMYV</sequence>
<organism evidence="2 3">
    <name type="scientific">Acanthoscelides obtectus</name>
    <name type="common">Bean weevil</name>
    <name type="synonym">Bruchus obtectus</name>
    <dbReference type="NCBI Taxonomy" id="200917"/>
    <lineage>
        <taxon>Eukaryota</taxon>
        <taxon>Metazoa</taxon>
        <taxon>Ecdysozoa</taxon>
        <taxon>Arthropoda</taxon>
        <taxon>Hexapoda</taxon>
        <taxon>Insecta</taxon>
        <taxon>Pterygota</taxon>
        <taxon>Neoptera</taxon>
        <taxon>Endopterygota</taxon>
        <taxon>Coleoptera</taxon>
        <taxon>Polyphaga</taxon>
        <taxon>Cucujiformia</taxon>
        <taxon>Chrysomeloidea</taxon>
        <taxon>Chrysomelidae</taxon>
        <taxon>Bruchinae</taxon>
        <taxon>Bruchini</taxon>
        <taxon>Acanthoscelides</taxon>
    </lineage>
</organism>
<reference evidence="2" key="1">
    <citation type="submission" date="2022-03" db="EMBL/GenBank/DDBJ databases">
        <authorList>
            <person name="Sayadi A."/>
        </authorList>
    </citation>
    <scope>NUCLEOTIDE SEQUENCE</scope>
</reference>
<evidence type="ECO:0000256" key="1">
    <source>
        <dbReference type="SAM" id="MobiDB-lite"/>
    </source>
</evidence>
<proteinExistence type="predicted"/>
<feature type="region of interest" description="Disordered" evidence="1">
    <location>
        <begin position="597"/>
        <end position="646"/>
    </location>
</feature>
<accession>A0A9P0K0R9</accession>
<feature type="compositionally biased region" description="Polar residues" evidence="1">
    <location>
        <begin position="94"/>
        <end position="109"/>
    </location>
</feature>
<feature type="compositionally biased region" description="Basic residues" evidence="1">
    <location>
        <begin position="372"/>
        <end position="383"/>
    </location>
</feature>
<feature type="region of interest" description="Disordered" evidence="1">
    <location>
        <begin position="51"/>
        <end position="80"/>
    </location>
</feature>
<feature type="region of interest" description="Disordered" evidence="1">
    <location>
        <begin position="365"/>
        <end position="419"/>
    </location>
</feature>
<dbReference type="AlphaFoldDB" id="A0A9P0K0R9"/>
<evidence type="ECO:0000313" key="2">
    <source>
        <dbReference type="EMBL" id="CAH1965053.1"/>
    </source>
</evidence>
<keyword evidence="3" id="KW-1185">Reference proteome</keyword>
<protein>
    <submittedName>
        <fullName evidence="2">Uncharacterized protein</fullName>
    </submittedName>
</protein>
<comment type="caution">
    <text evidence="2">The sequence shown here is derived from an EMBL/GenBank/DDBJ whole genome shotgun (WGS) entry which is preliminary data.</text>
</comment>
<evidence type="ECO:0000313" key="3">
    <source>
        <dbReference type="Proteomes" id="UP001152888"/>
    </source>
</evidence>
<gene>
    <name evidence="2" type="ORF">ACAOBT_LOCUS6136</name>
</gene>
<feature type="region of interest" description="Disordered" evidence="1">
    <location>
        <begin position="94"/>
        <end position="119"/>
    </location>
</feature>
<dbReference type="OrthoDB" id="6367309at2759"/>